<keyword evidence="7" id="KW-0833">Ubl conjugation pathway</keyword>
<sequence>MYAFTSFTSQNIHQLLGDSHSRKLLLQNPFNQANPPAASINSHNSTNLYFSGRNFDANVVMILSVLLCAVICLLGLNSIIRCVLRCSYLVIGIDSSRTSNLSPRIVNMGIKKKVLKTFSIVTYSTEMNLPCMDTECVICLSEFTKDEKVRILPKCNHGFHVPCIDKWLSLHSSCPKCRQCLIETRHKIVGSQPRRVVPVPELETIIRIEPLEPESLVRNYRESS</sequence>
<dbReference type="InterPro" id="IPR013083">
    <property type="entry name" value="Znf_RING/FYVE/PHD"/>
</dbReference>
<dbReference type="AlphaFoldDB" id="A0A6A5MLY2"/>
<gene>
    <name evidence="12" type="ORF">Lalb_Chr07g0184571</name>
</gene>
<dbReference type="Proteomes" id="UP000447434">
    <property type="component" value="Chromosome 7"/>
</dbReference>
<keyword evidence="10" id="KW-0472">Membrane</keyword>
<keyword evidence="5" id="KW-0812">Transmembrane</keyword>
<comment type="caution">
    <text evidence="12">The sequence shown here is derived from an EMBL/GenBank/DDBJ whole genome shotgun (WGS) entry which is preliminary data.</text>
</comment>
<evidence type="ECO:0000256" key="1">
    <source>
        <dbReference type="ARBA" id="ARBA00000900"/>
    </source>
</evidence>
<evidence type="ECO:0000256" key="3">
    <source>
        <dbReference type="ARBA" id="ARBA00012483"/>
    </source>
</evidence>
<evidence type="ECO:0000256" key="5">
    <source>
        <dbReference type="ARBA" id="ARBA00022692"/>
    </source>
</evidence>
<keyword evidence="13" id="KW-1185">Reference proteome</keyword>
<comment type="similarity">
    <text evidence="11">Belongs to the RING-type zinc finger family. ATL subfamily.</text>
</comment>
<dbReference type="SMART" id="SM00184">
    <property type="entry name" value="RING"/>
    <property type="match status" value="1"/>
</dbReference>
<dbReference type="UniPathway" id="UPA00143"/>
<proteinExistence type="inferred from homology"/>
<keyword evidence="9" id="KW-1133">Transmembrane helix</keyword>
<reference evidence="13" key="1">
    <citation type="journal article" date="2020" name="Nat. Commun.">
        <title>Genome sequence of the cluster root forming white lupin.</title>
        <authorList>
            <person name="Hufnagel B."/>
            <person name="Marques A."/>
            <person name="Soriano A."/>
            <person name="Marques L."/>
            <person name="Divol F."/>
            <person name="Doumas P."/>
            <person name="Sallet E."/>
            <person name="Mancinotti D."/>
            <person name="Carrere S."/>
            <person name="Marande W."/>
            <person name="Arribat S."/>
            <person name="Keller J."/>
            <person name="Huneau C."/>
            <person name="Blein T."/>
            <person name="Aime D."/>
            <person name="Laguerre M."/>
            <person name="Taylor J."/>
            <person name="Schubert V."/>
            <person name="Nelson M."/>
            <person name="Geu-Flores F."/>
            <person name="Crespi M."/>
            <person name="Gallardo-Guerrero K."/>
            <person name="Delaux P.-M."/>
            <person name="Salse J."/>
            <person name="Berges H."/>
            <person name="Guyot R."/>
            <person name="Gouzy J."/>
            <person name="Peret B."/>
        </authorList>
    </citation>
    <scope>NUCLEOTIDE SEQUENCE [LARGE SCALE GENOMIC DNA]</scope>
    <source>
        <strain evidence="13">cv. Amiga</strain>
    </source>
</reference>
<dbReference type="GO" id="GO:0016020">
    <property type="term" value="C:membrane"/>
    <property type="evidence" value="ECO:0007669"/>
    <property type="project" value="UniProtKB-SubCell"/>
</dbReference>
<dbReference type="Gene3D" id="3.30.40.10">
    <property type="entry name" value="Zinc/RING finger domain, C3HC4 (zinc finger)"/>
    <property type="match status" value="1"/>
</dbReference>
<dbReference type="InterPro" id="IPR044602">
    <property type="entry name" value="ATL10/ATL72-79-like"/>
</dbReference>
<dbReference type="EMBL" id="WOCE01000007">
    <property type="protein sequence ID" value="KAE9610246.1"/>
    <property type="molecule type" value="Genomic_DNA"/>
</dbReference>
<keyword evidence="6" id="KW-0479">Metal-binding</keyword>
<dbReference type="PANTHER" id="PTHR46905">
    <property type="entry name" value="RING-H2 FINGER PROTEIN ATL78"/>
    <property type="match status" value="1"/>
</dbReference>
<dbReference type="SUPFAM" id="SSF57850">
    <property type="entry name" value="RING/U-box"/>
    <property type="match status" value="1"/>
</dbReference>
<dbReference type="GO" id="GO:0061630">
    <property type="term" value="F:ubiquitin protein ligase activity"/>
    <property type="evidence" value="ECO:0007669"/>
    <property type="project" value="UniProtKB-EC"/>
</dbReference>
<name>A0A6A5MLY2_LUPAL</name>
<dbReference type="CDD" id="cd16461">
    <property type="entry name" value="RING-H2_EL5-like"/>
    <property type="match status" value="1"/>
</dbReference>
<keyword evidence="4" id="KW-0808">Transferase</keyword>
<dbReference type="GO" id="GO:0046872">
    <property type="term" value="F:metal ion binding"/>
    <property type="evidence" value="ECO:0007669"/>
    <property type="project" value="UniProtKB-KW"/>
</dbReference>
<accession>A0A6A5MLY2</accession>
<dbReference type="EC" id="2.3.2.27" evidence="3"/>
<evidence type="ECO:0000256" key="4">
    <source>
        <dbReference type="ARBA" id="ARBA00022679"/>
    </source>
</evidence>
<evidence type="ECO:0000256" key="2">
    <source>
        <dbReference type="ARBA" id="ARBA00004167"/>
    </source>
</evidence>
<evidence type="ECO:0000256" key="8">
    <source>
        <dbReference type="ARBA" id="ARBA00022833"/>
    </source>
</evidence>
<dbReference type="PROSITE" id="PS50089">
    <property type="entry name" value="ZF_RING_2"/>
    <property type="match status" value="1"/>
</dbReference>
<comment type="subcellular location">
    <subcellularLocation>
        <location evidence="2">Membrane</location>
        <topology evidence="2">Single-pass membrane protein</topology>
    </subcellularLocation>
</comment>
<evidence type="ECO:0000256" key="10">
    <source>
        <dbReference type="ARBA" id="ARBA00023136"/>
    </source>
</evidence>
<evidence type="ECO:0000256" key="6">
    <source>
        <dbReference type="ARBA" id="ARBA00022723"/>
    </source>
</evidence>
<dbReference type="GO" id="GO:0016567">
    <property type="term" value="P:protein ubiquitination"/>
    <property type="evidence" value="ECO:0007669"/>
    <property type="project" value="UniProtKB-UniPathway"/>
</dbReference>
<evidence type="ECO:0000313" key="12">
    <source>
        <dbReference type="EMBL" id="KAE9610246.1"/>
    </source>
</evidence>
<evidence type="ECO:0000313" key="13">
    <source>
        <dbReference type="Proteomes" id="UP000447434"/>
    </source>
</evidence>
<keyword evidence="8" id="KW-0862">Zinc</keyword>
<evidence type="ECO:0000256" key="11">
    <source>
        <dbReference type="ARBA" id="ARBA00024209"/>
    </source>
</evidence>
<comment type="catalytic activity">
    <reaction evidence="1">
        <text>S-ubiquitinyl-[E2 ubiquitin-conjugating enzyme]-L-cysteine + [acceptor protein]-L-lysine = [E2 ubiquitin-conjugating enzyme]-L-cysteine + N(6)-ubiquitinyl-[acceptor protein]-L-lysine.</text>
        <dbReference type="EC" id="2.3.2.27"/>
    </reaction>
</comment>
<dbReference type="Pfam" id="PF13639">
    <property type="entry name" value="zf-RING_2"/>
    <property type="match status" value="1"/>
</dbReference>
<dbReference type="InterPro" id="IPR001841">
    <property type="entry name" value="Znf_RING"/>
</dbReference>
<dbReference type="OrthoDB" id="8062037at2759"/>
<evidence type="ECO:0000256" key="7">
    <source>
        <dbReference type="ARBA" id="ARBA00022786"/>
    </source>
</evidence>
<evidence type="ECO:0000256" key="9">
    <source>
        <dbReference type="ARBA" id="ARBA00022989"/>
    </source>
</evidence>
<dbReference type="PANTHER" id="PTHR46905:SF9">
    <property type="entry name" value="RING-TYPE E3 UBIQUITIN TRANSFERASE"/>
    <property type="match status" value="1"/>
</dbReference>
<organism evidence="12 13">
    <name type="scientific">Lupinus albus</name>
    <name type="common">White lupine</name>
    <name type="synonym">Lupinus termis</name>
    <dbReference type="NCBI Taxonomy" id="3870"/>
    <lineage>
        <taxon>Eukaryota</taxon>
        <taxon>Viridiplantae</taxon>
        <taxon>Streptophyta</taxon>
        <taxon>Embryophyta</taxon>
        <taxon>Tracheophyta</taxon>
        <taxon>Spermatophyta</taxon>
        <taxon>Magnoliopsida</taxon>
        <taxon>eudicotyledons</taxon>
        <taxon>Gunneridae</taxon>
        <taxon>Pentapetalae</taxon>
        <taxon>rosids</taxon>
        <taxon>fabids</taxon>
        <taxon>Fabales</taxon>
        <taxon>Fabaceae</taxon>
        <taxon>Papilionoideae</taxon>
        <taxon>50 kb inversion clade</taxon>
        <taxon>genistoids sensu lato</taxon>
        <taxon>core genistoids</taxon>
        <taxon>Genisteae</taxon>
        <taxon>Lupinus</taxon>
    </lineage>
</organism>
<protein>
    <recommendedName>
        <fullName evidence="3">RING-type E3 ubiquitin transferase</fullName>
        <ecNumber evidence="3">2.3.2.27</ecNumber>
    </recommendedName>
</protein>